<dbReference type="EMBL" id="BJXQ01000003">
    <property type="protein sequence ID" value="GEN02593.1"/>
    <property type="molecule type" value="Genomic_DNA"/>
</dbReference>
<keyword evidence="3" id="KW-1185">Reference proteome</keyword>
<reference evidence="1 3" key="1">
    <citation type="submission" date="2012-11" db="EMBL/GenBank/DDBJ databases">
        <title>Whole genome sequence of Acetobacter indonesiensis 5H-1.</title>
        <authorList>
            <person name="Azuma Y."/>
            <person name="Higashiura N."/>
            <person name="Hirakawa H."/>
            <person name="Matsushita K."/>
        </authorList>
    </citation>
    <scope>NUCLEOTIDE SEQUENCE [LARGE SCALE GENOMIC DNA]</scope>
    <source>
        <strain evidence="1 3">5H-1</strain>
    </source>
</reference>
<gene>
    <name evidence="1" type="ORF">Abin_047_031</name>
    <name evidence="2" type="ORF">AIN02nite_06180</name>
</gene>
<evidence type="ECO:0000313" key="2">
    <source>
        <dbReference type="EMBL" id="GEN02593.1"/>
    </source>
</evidence>
<evidence type="ECO:0000313" key="3">
    <source>
        <dbReference type="Proteomes" id="UP000032673"/>
    </source>
</evidence>
<dbReference type="Proteomes" id="UP000321104">
    <property type="component" value="Unassembled WGS sequence"/>
</dbReference>
<evidence type="ECO:0000313" key="1">
    <source>
        <dbReference type="EMBL" id="GAN63777.1"/>
    </source>
</evidence>
<dbReference type="Proteomes" id="UP000032673">
    <property type="component" value="Unassembled WGS sequence"/>
</dbReference>
<name>A0A6N3T1D1_9PROT</name>
<sequence>MVFNASLITSTPLGTHAGASPDVLTETSVEEMSDVIKRSSEKTISSTDLVDKFVE</sequence>
<organism evidence="2 4">
    <name type="scientific">Acetobacter indonesiensis</name>
    <dbReference type="NCBI Taxonomy" id="104101"/>
    <lineage>
        <taxon>Bacteria</taxon>
        <taxon>Pseudomonadati</taxon>
        <taxon>Pseudomonadota</taxon>
        <taxon>Alphaproteobacteria</taxon>
        <taxon>Acetobacterales</taxon>
        <taxon>Acetobacteraceae</taxon>
        <taxon>Acetobacter</taxon>
    </lineage>
</organism>
<proteinExistence type="predicted"/>
<protein>
    <submittedName>
        <fullName evidence="2">Uncharacterized protein</fullName>
    </submittedName>
</protein>
<comment type="caution">
    <text evidence="2">The sequence shown here is derived from an EMBL/GenBank/DDBJ whole genome shotgun (WGS) entry which is preliminary data.</text>
</comment>
<reference evidence="2 4" key="2">
    <citation type="submission" date="2019-07" db="EMBL/GenBank/DDBJ databases">
        <title>Whole genome shotgun sequence of Acetobacter indonesiensis NBRC 16471.</title>
        <authorList>
            <person name="Hosoyama A."/>
            <person name="Uohara A."/>
            <person name="Ohji S."/>
            <person name="Ichikawa N."/>
        </authorList>
    </citation>
    <scope>NUCLEOTIDE SEQUENCE [LARGE SCALE GENOMIC DNA]</scope>
    <source>
        <strain evidence="2 4">NBRC 16471</strain>
    </source>
</reference>
<evidence type="ECO:0000313" key="4">
    <source>
        <dbReference type="Proteomes" id="UP000321104"/>
    </source>
</evidence>
<dbReference type="EMBL" id="BAMW01000045">
    <property type="protein sequence ID" value="GAN63777.1"/>
    <property type="molecule type" value="Genomic_DNA"/>
</dbReference>
<accession>A0A6N3T1D1</accession>
<dbReference type="AlphaFoldDB" id="A0A6N3T1D1"/>